<dbReference type="EMBL" id="JBBKTW010000004">
    <property type="protein sequence ID" value="MEN2989091.1"/>
    <property type="molecule type" value="Genomic_DNA"/>
</dbReference>
<protein>
    <submittedName>
        <fullName evidence="2">DUF2889 domain-containing protein</fullName>
    </submittedName>
</protein>
<evidence type="ECO:0000256" key="1">
    <source>
        <dbReference type="SAM" id="MobiDB-lite"/>
    </source>
</evidence>
<reference evidence="2 3" key="1">
    <citation type="submission" date="2024-03" db="EMBL/GenBank/DDBJ databases">
        <title>High-quality draft genome sequencing of Tistrella sp. BH-R2-4.</title>
        <authorList>
            <person name="Dong C."/>
        </authorList>
    </citation>
    <scope>NUCLEOTIDE SEQUENCE [LARGE SCALE GENOMIC DNA]</scope>
    <source>
        <strain evidence="2 3">BH-R2-4</strain>
    </source>
</reference>
<accession>A0ABU9YK79</accession>
<feature type="region of interest" description="Disordered" evidence="1">
    <location>
        <begin position="165"/>
        <end position="188"/>
    </location>
</feature>
<dbReference type="InterPro" id="IPR021312">
    <property type="entry name" value="DUF2889"/>
</dbReference>
<sequence>MPLSAPAPRQHIHTRQIDLRGYERDDGLWDIEAHLTDVKTYPIDNRWRGQLDPGTPIHDMWVRLTIDIGFEIKAIEAVMDSTPYSICGDIAANFQKLVGLKIVPGWTKAIRARVGGVHGCTHLVELMRPLGTVAFQTLYPALERKRRQANAQLANAQLDDVPHAAANTQDAASATPRQPTPKPPAHLNTCYALSANGEVVRQHYPEWYTGG</sequence>
<comment type="caution">
    <text evidence="2">The sequence shown here is derived from an EMBL/GenBank/DDBJ whole genome shotgun (WGS) entry which is preliminary data.</text>
</comment>
<evidence type="ECO:0000313" key="2">
    <source>
        <dbReference type="EMBL" id="MEN2989091.1"/>
    </source>
</evidence>
<proteinExistence type="predicted"/>
<keyword evidence="3" id="KW-1185">Reference proteome</keyword>
<dbReference type="Proteomes" id="UP001413721">
    <property type="component" value="Unassembled WGS sequence"/>
</dbReference>
<organism evidence="2 3">
    <name type="scientific">Tistrella arctica</name>
    <dbReference type="NCBI Taxonomy" id="3133430"/>
    <lineage>
        <taxon>Bacteria</taxon>
        <taxon>Pseudomonadati</taxon>
        <taxon>Pseudomonadota</taxon>
        <taxon>Alphaproteobacteria</taxon>
        <taxon>Geminicoccales</taxon>
        <taxon>Geminicoccaceae</taxon>
        <taxon>Tistrella</taxon>
    </lineage>
</organism>
<gene>
    <name evidence="2" type="ORF">WG926_12320</name>
</gene>
<evidence type="ECO:0000313" key="3">
    <source>
        <dbReference type="Proteomes" id="UP001413721"/>
    </source>
</evidence>
<dbReference type="RefSeq" id="WP_345933827.1">
    <property type="nucleotide sequence ID" value="NZ_JBBKTV010000006.1"/>
</dbReference>
<dbReference type="Pfam" id="PF11136">
    <property type="entry name" value="DUF2889"/>
    <property type="match status" value="1"/>
</dbReference>
<name>A0ABU9YK79_9PROT</name>
<feature type="compositionally biased region" description="Low complexity" evidence="1">
    <location>
        <begin position="165"/>
        <end position="174"/>
    </location>
</feature>